<evidence type="ECO:0000313" key="10">
    <source>
        <dbReference type="EMBL" id="TYS45363.1"/>
    </source>
</evidence>
<accession>A0A5D4R1X8</accession>
<comment type="pathway">
    <text evidence="1 8">Amino-acid biosynthesis; L-histidine biosynthesis; L-histidine from 5-phospho-alpha-D-ribose 1-diphosphate: step 8/9.</text>
</comment>
<dbReference type="GO" id="GO:0000105">
    <property type="term" value="P:L-histidine biosynthetic process"/>
    <property type="evidence" value="ECO:0007669"/>
    <property type="project" value="UniProtKB-UniRule"/>
</dbReference>
<dbReference type="EC" id="3.1.3.15" evidence="3 8"/>
<dbReference type="InterPro" id="IPR016195">
    <property type="entry name" value="Pol/histidinol_Pase-like"/>
</dbReference>
<evidence type="ECO:0000256" key="2">
    <source>
        <dbReference type="ARBA" id="ARBA00009152"/>
    </source>
</evidence>
<dbReference type="PANTHER" id="PTHR21039">
    <property type="entry name" value="HISTIDINOL PHOSPHATASE-RELATED"/>
    <property type="match status" value="1"/>
</dbReference>
<evidence type="ECO:0000256" key="8">
    <source>
        <dbReference type="RuleBase" id="RU366003"/>
    </source>
</evidence>
<dbReference type="AlphaFoldDB" id="A0A5D4R1X8"/>
<evidence type="ECO:0000256" key="7">
    <source>
        <dbReference type="ARBA" id="ARBA00049158"/>
    </source>
</evidence>
<dbReference type="RefSeq" id="WP_148976362.1">
    <property type="nucleotide sequence ID" value="NZ_VTER01000011.1"/>
</dbReference>
<dbReference type="CDD" id="cd12110">
    <property type="entry name" value="PHP_HisPPase_Hisj_like"/>
    <property type="match status" value="1"/>
</dbReference>
<gene>
    <name evidence="10" type="primary">hisJ</name>
    <name evidence="10" type="ORF">FZD51_19900</name>
</gene>
<organism evidence="10 11">
    <name type="scientific">Bacillus infantis</name>
    <dbReference type="NCBI Taxonomy" id="324767"/>
    <lineage>
        <taxon>Bacteria</taxon>
        <taxon>Bacillati</taxon>
        <taxon>Bacillota</taxon>
        <taxon>Bacilli</taxon>
        <taxon>Bacillales</taxon>
        <taxon>Bacillaceae</taxon>
        <taxon>Bacillus</taxon>
    </lineage>
</organism>
<dbReference type="UniPathway" id="UPA00031">
    <property type="reaction ID" value="UER00013"/>
</dbReference>
<name>A0A5D4R1X8_9BACI</name>
<dbReference type="Gene3D" id="3.20.20.140">
    <property type="entry name" value="Metal-dependent hydrolases"/>
    <property type="match status" value="1"/>
</dbReference>
<comment type="caution">
    <text evidence="10">The sequence shown here is derived from an EMBL/GenBank/DDBJ whole genome shotgun (WGS) entry which is preliminary data.</text>
</comment>
<comment type="similarity">
    <text evidence="2 8">Belongs to the PHP hydrolase family. HisK subfamily.</text>
</comment>
<proteinExistence type="inferred from homology"/>
<feature type="domain" description="PHP" evidence="9">
    <location>
        <begin position="4"/>
        <end position="213"/>
    </location>
</feature>
<keyword evidence="5 8" id="KW-0378">Hydrolase</keyword>
<keyword evidence="6 8" id="KW-0368">Histidine biosynthesis</keyword>
<keyword evidence="4 8" id="KW-0028">Amino-acid biosynthesis</keyword>
<dbReference type="SUPFAM" id="SSF89550">
    <property type="entry name" value="PHP domain-like"/>
    <property type="match status" value="1"/>
</dbReference>
<dbReference type="NCBIfam" id="TIGR01856">
    <property type="entry name" value="hisJ_fam"/>
    <property type="match status" value="1"/>
</dbReference>
<sequence>MLRDGHIHTPFCPHGSKDAFEEYIDRALSLGFAELTFTEHAPLPDGFTDTAPARDSAMQADDLEAYFEEISRVKALYKNKIKINAGLEVDFLEGFEKETGGFLSKVGHLLDDSILSVHFLYYDGQYDCADYSPDVFCSMISRYGSTEAVYRKYYETVRRSISADLGPYKPKRIGHISLIHKFQKKYPAGFEDKQEISDILQLMKLHGYALDCNGAGTAKPLCREPYPPEWAASMAKSLGIQLVYGSDAHQAKEMGQGFSSFPIEG</sequence>
<comment type="catalytic activity">
    <reaction evidence="7 8">
        <text>L-histidinol phosphate + H2O = L-histidinol + phosphate</text>
        <dbReference type="Rhea" id="RHEA:14465"/>
        <dbReference type="ChEBI" id="CHEBI:15377"/>
        <dbReference type="ChEBI" id="CHEBI:43474"/>
        <dbReference type="ChEBI" id="CHEBI:57699"/>
        <dbReference type="ChEBI" id="CHEBI:57980"/>
        <dbReference type="EC" id="3.1.3.15"/>
    </reaction>
</comment>
<dbReference type="Proteomes" id="UP000322139">
    <property type="component" value="Unassembled WGS sequence"/>
</dbReference>
<dbReference type="PANTHER" id="PTHR21039:SF0">
    <property type="entry name" value="HISTIDINOL-PHOSPHATASE"/>
    <property type="match status" value="1"/>
</dbReference>
<dbReference type="InterPro" id="IPR004013">
    <property type="entry name" value="PHP_dom"/>
</dbReference>
<dbReference type="Pfam" id="PF13263">
    <property type="entry name" value="PHP_C"/>
    <property type="match status" value="1"/>
</dbReference>
<dbReference type="GO" id="GO:0005737">
    <property type="term" value="C:cytoplasm"/>
    <property type="evidence" value="ECO:0007669"/>
    <property type="project" value="TreeGrafter"/>
</dbReference>
<dbReference type="InterPro" id="IPR010140">
    <property type="entry name" value="Histidinol_P_phosphatase_HisJ"/>
</dbReference>
<evidence type="ECO:0000256" key="6">
    <source>
        <dbReference type="ARBA" id="ARBA00023102"/>
    </source>
</evidence>
<evidence type="ECO:0000256" key="3">
    <source>
        <dbReference type="ARBA" id="ARBA00013085"/>
    </source>
</evidence>
<protein>
    <recommendedName>
        <fullName evidence="3 8">Histidinol-phosphatase</fullName>
        <shortName evidence="8">HolPase</shortName>
        <ecNumber evidence="3 8">3.1.3.15</ecNumber>
    </recommendedName>
</protein>
<dbReference type="EMBL" id="VTER01000011">
    <property type="protein sequence ID" value="TYS45363.1"/>
    <property type="molecule type" value="Genomic_DNA"/>
</dbReference>
<evidence type="ECO:0000256" key="4">
    <source>
        <dbReference type="ARBA" id="ARBA00022605"/>
    </source>
</evidence>
<evidence type="ECO:0000256" key="5">
    <source>
        <dbReference type="ARBA" id="ARBA00022801"/>
    </source>
</evidence>
<evidence type="ECO:0000256" key="1">
    <source>
        <dbReference type="ARBA" id="ARBA00004970"/>
    </source>
</evidence>
<dbReference type="NCBIfam" id="NF005996">
    <property type="entry name" value="PRK08123.1"/>
    <property type="match status" value="1"/>
</dbReference>
<reference evidence="10 11" key="1">
    <citation type="submission" date="2019-08" db="EMBL/GenBank/DDBJ databases">
        <title>Bacillus genomes from the desert of Cuatro Cienegas, Coahuila.</title>
        <authorList>
            <person name="Olmedo-Alvarez G."/>
        </authorList>
    </citation>
    <scope>NUCLEOTIDE SEQUENCE [LARGE SCALE GENOMIC DNA]</scope>
    <source>
        <strain evidence="10 11">CH446_14T</strain>
    </source>
</reference>
<dbReference type="Pfam" id="PF02811">
    <property type="entry name" value="PHP"/>
    <property type="match status" value="1"/>
</dbReference>
<dbReference type="GO" id="GO:0004401">
    <property type="term" value="F:histidinol-phosphatase activity"/>
    <property type="evidence" value="ECO:0007669"/>
    <property type="project" value="UniProtKB-UniRule"/>
</dbReference>
<evidence type="ECO:0000313" key="11">
    <source>
        <dbReference type="Proteomes" id="UP000322139"/>
    </source>
</evidence>
<evidence type="ECO:0000259" key="9">
    <source>
        <dbReference type="Pfam" id="PF02811"/>
    </source>
</evidence>